<dbReference type="Gene3D" id="3.40.190.290">
    <property type="match status" value="1"/>
</dbReference>
<evidence type="ECO:0000256" key="2">
    <source>
        <dbReference type="ARBA" id="ARBA00023015"/>
    </source>
</evidence>
<feature type="domain" description="HTH lysR-type" evidence="5">
    <location>
        <begin position="1"/>
        <end position="53"/>
    </location>
</feature>
<dbReference type="PROSITE" id="PS50931">
    <property type="entry name" value="HTH_LYSR"/>
    <property type="match status" value="1"/>
</dbReference>
<dbReference type="PATRIC" id="fig|1304275.5.peg.3564"/>
<protein>
    <submittedName>
        <fullName evidence="6">LysR family transcriptional regulator</fullName>
    </submittedName>
</protein>
<gene>
    <name evidence="6" type="ORF">C41B8_17411</name>
</gene>
<sequence>MSLLIAVAEEGNLSAASRRLGIPLSTVHRRIGDLETHLGSRLLNRTTRHTELTEAGAAYVAACRRILEQVQEAERAVRGEYAEPRGELVMTAPIVFGRLHIVPLITDFMAAYPEIDVRLLLVDRRVHLMEEPVDVALRIDDLADSRMVAVPVGRIRRVCCASPAYLATFGRPSHPSELARHQCIVMGAPSARHAWSFVDDGQRIAETIEPRLTITTAEGAIAAAERSGGITQVLSYQIAEALEARRLETVLAPFEPPPWPASLMHSGQTPMPQKTRALMDFLKPRLRERLNALPV</sequence>
<dbReference type="GO" id="GO:0043565">
    <property type="term" value="F:sequence-specific DNA binding"/>
    <property type="evidence" value="ECO:0007669"/>
    <property type="project" value="TreeGrafter"/>
</dbReference>
<dbReference type="InterPro" id="IPR000847">
    <property type="entry name" value="LysR_HTH_N"/>
</dbReference>
<dbReference type="GO" id="GO:0006351">
    <property type="term" value="P:DNA-templated transcription"/>
    <property type="evidence" value="ECO:0007669"/>
    <property type="project" value="TreeGrafter"/>
</dbReference>
<name>A0A084IGU6_SALHC</name>
<dbReference type="InterPro" id="IPR036388">
    <property type="entry name" value="WH-like_DNA-bd_sf"/>
</dbReference>
<dbReference type="eggNOG" id="COG0583">
    <property type="taxonomic scope" value="Bacteria"/>
</dbReference>
<dbReference type="Pfam" id="PF03466">
    <property type="entry name" value="LysR_substrate"/>
    <property type="match status" value="1"/>
</dbReference>
<evidence type="ECO:0000256" key="1">
    <source>
        <dbReference type="ARBA" id="ARBA00009437"/>
    </source>
</evidence>
<keyword evidence="2" id="KW-0805">Transcription regulation</keyword>
<dbReference type="Proteomes" id="UP000028302">
    <property type="component" value="Unassembled WGS sequence"/>
</dbReference>
<accession>A0A084IGU6</accession>
<organism evidence="6 7">
    <name type="scientific">Salinisphaera hydrothermalis (strain C41B8)</name>
    <dbReference type="NCBI Taxonomy" id="1304275"/>
    <lineage>
        <taxon>Bacteria</taxon>
        <taxon>Pseudomonadati</taxon>
        <taxon>Pseudomonadota</taxon>
        <taxon>Gammaproteobacteria</taxon>
        <taxon>Salinisphaerales</taxon>
        <taxon>Salinisphaeraceae</taxon>
        <taxon>Salinisphaera</taxon>
    </lineage>
</organism>
<dbReference type="InterPro" id="IPR058163">
    <property type="entry name" value="LysR-type_TF_proteobact-type"/>
</dbReference>
<reference evidence="6 7" key="1">
    <citation type="submission" date="2013-03" db="EMBL/GenBank/DDBJ databases">
        <title>Salinisphaera hydrothermalis C41B8 Genome Sequencing.</title>
        <authorList>
            <person name="Li C."/>
            <person name="Lai Q."/>
            <person name="Shao Z."/>
        </authorList>
    </citation>
    <scope>NUCLEOTIDE SEQUENCE [LARGE SCALE GENOMIC DNA]</scope>
    <source>
        <strain evidence="6 7">C41B8</strain>
    </source>
</reference>
<dbReference type="FunFam" id="1.10.10.10:FF:000001">
    <property type="entry name" value="LysR family transcriptional regulator"/>
    <property type="match status" value="1"/>
</dbReference>
<keyword evidence="7" id="KW-1185">Reference proteome</keyword>
<dbReference type="InterPro" id="IPR005119">
    <property type="entry name" value="LysR_subst-bd"/>
</dbReference>
<dbReference type="Pfam" id="PF00126">
    <property type="entry name" value="HTH_1"/>
    <property type="match status" value="1"/>
</dbReference>
<dbReference type="InterPro" id="IPR036390">
    <property type="entry name" value="WH_DNA-bd_sf"/>
</dbReference>
<dbReference type="SUPFAM" id="SSF53850">
    <property type="entry name" value="Periplasmic binding protein-like II"/>
    <property type="match status" value="1"/>
</dbReference>
<dbReference type="PANTHER" id="PTHR30537:SF5">
    <property type="entry name" value="HTH-TYPE TRANSCRIPTIONAL ACTIVATOR TTDR-RELATED"/>
    <property type="match status" value="1"/>
</dbReference>
<keyword evidence="3" id="KW-0238">DNA-binding</keyword>
<keyword evidence="4" id="KW-0804">Transcription</keyword>
<comment type="caution">
    <text evidence="6">The sequence shown here is derived from an EMBL/GenBank/DDBJ whole genome shotgun (WGS) entry which is preliminary data.</text>
</comment>
<dbReference type="CDD" id="cd08471">
    <property type="entry name" value="PBP2_CrgA_like_2"/>
    <property type="match status" value="1"/>
</dbReference>
<dbReference type="STRING" id="1304275.C41B8_17411"/>
<evidence type="ECO:0000313" key="6">
    <source>
        <dbReference type="EMBL" id="KEZ75930.1"/>
    </source>
</evidence>
<dbReference type="AlphaFoldDB" id="A0A084IGU6"/>
<comment type="similarity">
    <text evidence="1">Belongs to the LysR transcriptional regulatory family.</text>
</comment>
<evidence type="ECO:0000256" key="4">
    <source>
        <dbReference type="ARBA" id="ARBA00023163"/>
    </source>
</evidence>
<dbReference type="GO" id="GO:0003700">
    <property type="term" value="F:DNA-binding transcription factor activity"/>
    <property type="evidence" value="ECO:0007669"/>
    <property type="project" value="InterPro"/>
</dbReference>
<dbReference type="EMBL" id="APNK01000045">
    <property type="protein sequence ID" value="KEZ75930.1"/>
    <property type="molecule type" value="Genomic_DNA"/>
</dbReference>
<dbReference type="PANTHER" id="PTHR30537">
    <property type="entry name" value="HTH-TYPE TRANSCRIPTIONAL REGULATOR"/>
    <property type="match status" value="1"/>
</dbReference>
<evidence type="ECO:0000259" key="5">
    <source>
        <dbReference type="PROSITE" id="PS50931"/>
    </source>
</evidence>
<dbReference type="Gene3D" id="1.10.10.10">
    <property type="entry name" value="Winged helix-like DNA-binding domain superfamily/Winged helix DNA-binding domain"/>
    <property type="match status" value="1"/>
</dbReference>
<evidence type="ECO:0000256" key="3">
    <source>
        <dbReference type="ARBA" id="ARBA00023125"/>
    </source>
</evidence>
<dbReference type="SUPFAM" id="SSF46785">
    <property type="entry name" value="Winged helix' DNA-binding domain"/>
    <property type="match status" value="1"/>
</dbReference>
<evidence type="ECO:0000313" key="7">
    <source>
        <dbReference type="Proteomes" id="UP000028302"/>
    </source>
</evidence>
<proteinExistence type="inferred from homology"/>